<dbReference type="Gene3D" id="1.10.10.410">
    <property type="match status" value="1"/>
</dbReference>
<dbReference type="SUPFAM" id="SSF89095">
    <property type="entry name" value="GatB/YqeY motif"/>
    <property type="match status" value="1"/>
</dbReference>
<dbReference type="InterPro" id="IPR003789">
    <property type="entry name" value="Asn/Gln_tRNA_amidoTrase-B-like"/>
</dbReference>
<dbReference type="AlphaFoldDB" id="A0A1W2BFD3"/>
<organism evidence="1 2">
    <name type="scientific">Desulfocicer vacuolatum DSM 3385</name>
    <dbReference type="NCBI Taxonomy" id="1121400"/>
    <lineage>
        <taxon>Bacteria</taxon>
        <taxon>Pseudomonadati</taxon>
        <taxon>Thermodesulfobacteriota</taxon>
        <taxon>Desulfobacteria</taxon>
        <taxon>Desulfobacterales</taxon>
        <taxon>Desulfobacteraceae</taxon>
        <taxon>Desulfocicer</taxon>
    </lineage>
</organism>
<gene>
    <name evidence="1" type="ORF">SAMN02746065_10857</name>
</gene>
<dbReference type="InterPro" id="IPR019004">
    <property type="entry name" value="YqeY/Aim41"/>
</dbReference>
<evidence type="ECO:0000313" key="2">
    <source>
        <dbReference type="Proteomes" id="UP000192418"/>
    </source>
</evidence>
<sequence length="216" mass="24075">MGGSKSKSGMPVAVYMKYSVNQGYFSSFVVGGTGSEYGPARGGYKKGKIEPMSDIIPAYGWNASMEISLYDKIRQDMKQAMIHKDTDVRDTMRLIIGAYPNLTVSMTLESGKKTTRVKTPDEITDDDILDIIRKFAKSEKTVLEIKKQSTSDYLELLNTYLPQMATPAEIKQWIQDNVDFSKFKSPMQAMGAVMKHFGKQADGNLVKKVLKDIGNS</sequence>
<dbReference type="Proteomes" id="UP000192418">
    <property type="component" value="Unassembled WGS sequence"/>
</dbReference>
<dbReference type="Gene3D" id="1.10.1510.10">
    <property type="entry name" value="Uncharacterised protein YqeY/AIM41 PF09424, N-terminal domain"/>
    <property type="match status" value="1"/>
</dbReference>
<keyword evidence="2" id="KW-1185">Reference proteome</keyword>
<dbReference type="EMBL" id="FWXY01000008">
    <property type="protein sequence ID" value="SMC71687.1"/>
    <property type="molecule type" value="Genomic_DNA"/>
</dbReference>
<evidence type="ECO:0000313" key="1">
    <source>
        <dbReference type="EMBL" id="SMC71687.1"/>
    </source>
</evidence>
<proteinExistence type="predicted"/>
<dbReference type="PANTHER" id="PTHR28055">
    <property type="entry name" value="ALTERED INHERITANCE OF MITOCHONDRIA PROTEIN 41, MITOCHONDRIAL"/>
    <property type="match status" value="1"/>
</dbReference>
<dbReference type="PANTHER" id="PTHR28055:SF1">
    <property type="entry name" value="ALTERED INHERITANCE OF MITOCHONDRIA PROTEIN 41, MITOCHONDRIAL"/>
    <property type="match status" value="1"/>
</dbReference>
<dbReference type="Pfam" id="PF09424">
    <property type="entry name" value="YqeY"/>
    <property type="match status" value="1"/>
</dbReference>
<dbReference type="InterPro" id="IPR042184">
    <property type="entry name" value="YqeY/Aim41_N"/>
</dbReference>
<dbReference type="STRING" id="1121400.SAMN02746065_10857"/>
<reference evidence="1 2" key="1">
    <citation type="submission" date="2017-04" db="EMBL/GenBank/DDBJ databases">
        <authorList>
            <person name="Afonso C.L."/>
            <person name="Miller P.J."/>
            <person name="Scott M.A."/>
            <person name="Spackman E."/>
            <person name="Goraichik I."/>
            <person name="Dimitrov K.M."/>
            <person name="Suarez D.L."/>
            <person name="Swayne D.E."/>
        </authorList>
    </citation>
    <scope>NUCLEOTIDE SEQUENCE [LARGE SCALE GENOMIC DNA]</scope>
    <source>
        <strain evidence="1 2">DSM 3385</strain>
    </source>
</reference>
<name>A0A1W2BFD3_9BACT</name>
<dbReference type="InterPro" id="IPR023168">
    <property type="entry name" value="GatB_Yqey_C_2"/>
</dbReference>
<dbReference type="GO" id="GO:0016884">
    <property type="term" value="F:carbon-nitrogen ligase activity, with glutamine as amido-N-donor"/>
    <property type="evidence" value="ECO:0007669"/>
    <property type="project" value="InterPro"/>
</dbReference>
<accession>A0A1W2BFD3</accession>
<evidence type="ECO:0008006" key="3">
    <source>
        <dbReference type="Google" id="ProtNLM"/>
    </source>
</evidence>
<protein>
    <recommendedName>
        <fullName evidence="3">Asn/Gln amidotransferase domain-containing protein</fullName>
    </recommendedName>
</protein>